<accession>A0A941EZ71</accession>
<feature type="binding site" evidence="4">
    <location>
        <position position="203"/>
    </location>
    <ligand>
        <name>a divalent metal cation</name>
        <dbReference type="ChEBI" id="CHEBI:60240"/>
        <label>1</label>
    </ligand>
</feature>
<dbReference type="Proteomes" id="UP000679220">
    <property type="component" value="Unassembled WGS sequence"/>
</dbReference>
<dbReference type="CDD" id="cd01310">
    <property type="entry name" value="TatD_DNAse"/>
    <property type="match status" value="1"/>
</dbReference>
<evidence type="ECO:0000256" key="2">
    <source>
        <dbReference type="ARBA" id="ARBA00022723"/>
    </source>
</evidence>
<evidence type="ECO:0000313" key="5">
    <source>
        <dbReference type="EMBL" id="MBR8534288.1"/>
    </source>
</evidence>
<dbReference type="AlphaFoldDB" id="A0A941EZ71"/>
<evidence type="ECO:0000256" key="3">
    <source>
        <dbReference type="ARBA" id="ARBA00022801"/>
    </source>
</evidence>
<dbReference type="Pfam" id="PF01026">
    <property type="entry name" value="TatD_DNase"/>
    <property type="match status" value="1"/>
</dbReference>
<dbReference type="EMBL" id="JAGTAR010000002">
    <property type="protein sequence ID" value="MBR8534288.1"/>
    <property type="molecule type" value="Genomic_DNA"/>
</dbReference>
<dbReference type="NCBIfam" id="TIGR00010">
    <property type="entry name" value="YchF/TatD family DNA exonuclease"/>
    <property type="match status" value="1"/>
</dbReference>
<keyword evidence="3 5" id="KW-0378">Hydrolase</keyword>
<dbReference type="InterPro" id="IPR032466">
    <property type="entry name" value="Metal_Hydrolase"/>
</dbReference>
<proteinExistence type="inferred from homology"/>
<feature type="binding site" evidence="4">
    <location>
        <position position="92"/>
    </location>
    <ligand>
        <name>a divalent metal cation</name>
        <dbReference type="ChEBI" id="CHEBI:60240"/>
        <label>1</label>
    </ligand>
</feature>
<dbReference type="GO" id="GO:0046872">
    <property type="term" value="F:metal ion binding"/>
    <property type="evidence" value="ECO:0007669"/>
    <property type="project" value="UniProtKB-KW"/>
</dbReference>
<evidence type="ECO:0000313" key="6">
    <source>
        <dbReference type="Proteomes" id="UP000679220"/>
    </source>
</evidence>
<comment type="caution">
    <text evidence="5">The sequence shown here is derived from an EMBL/GenBank/DDBJ whole genome shotgun (WGS) entry which is preliminary data.</text>
</comment>
<dbReference type="GO" id="GO:0004536">
    <property type="term" value="F:DNA nuclease activity"/>
    <property type="evidence" value="ECO:0007669"/>
    <property type="project" value="InterPro"/>
</dbReference>
<protein>
    <submittedName>
        <fullName evidence="5">TatD family hydrolase</fullName>
    </submittedName>
</protein>
<dbReference type="InterPro" id="IPR001130">
    <property type="entry name" value="TatD-like"/>
</dbReference>
<gene>
    <name evidence="5" type="ORF">KDU71_01865</name>
</gene>
<reference evidence="5" key="2">
    <citation type="submission" date="2021-04" db="EMBL/GenBank/DDBJ databases">
        <authorList>
            <person name="Zhang T."/>
            <person name="Zhang Y."/>
            <person name="Lu D."/>
            <person name="Zuo D."/>
            <person name="Du Z."/>
        </authorList>
    </citation>
    <scope>NUCLEOTIDE SEQUENCE</scope>
    <source>
        <strain evidence="5">JR1</strain>
    </source>
</reference>
<keyword evidence="2 4" id="KW-0479">Metal-binding</keyword>
<dbReference type="GO" id="GO:0016788">
    <property type="term" value="F:hydrolase activity, acting on ester bonds"/>
    <property type="evidence" value="ECO:0007669"/>
    <property type="project" value="InterPro"/>
</dbReference>
<dbReference type="PANTHER" id="PTHR46124">
    <property type="entry name" value="D-AMINOACYL-TRNA DEACYLASE"/>
    <property type="match status" value="1"/>
</dbReference>
<dbReference type="PANTHER" id="PTHR46124:SF4">
    <property type="entry name" value="HYDROLASE TATD"/>
    <property type="match status" value="1"/>
</dbReference>
<feature type="binding site" evidence="4">
    <location>
        <position position="5"/>
    </location>
    <ligand>
        <name>a divalent metal cation</name>
        <dbReference type="ChEBI" id="CHEBI:60240"/>
        <label>1</label>
    </ligand>
</feature>
<comment type="similarity">
    <text evidence="1">Belongs to the metallo-dependent hydrolases superfamily. TatD-type hydrolase family.</text>
</comment>
<dbReference type="FunFam" id="3.20.20.140:FF:000005">
    <property type="entry name" value="TatD family hydrolase"/>
    <property type="match status" value="1"/>
</dbReference>
<dbReference type="GO" id="GO:0005829">
    <property type="term" value="C:cytosol"/>
    <property type="evidence" value="ECO:0007669"/>
    <property type="project" value="TreeGrafter"/>
</dbReference>
<name>A0A941EZ71_9BACT</name>
<feature type="binding site" evidence="4">
    <location>
        <position position="153"/>
    </location>
    <ligand>
        <name>a divalent metal cation</name>
        <dbReference type="ChEBI" id="CHEBI:60240"/>
        <label>2</label>
    </ligand>
</feature>
<evidence type="ECO:0000256" key="1">
    <source>
        <dbReference type="ARBA" id="ARBA00009275"/>
    </source>
</evidence>
<dbReference type="InterPro" id="IPR015991">
    <property type="entry name" value="TatD/YcfH-like"/>
</dbReference>
<dbReference type="SUPFAM" id="SSF51556">
    <property type="entry name" value="Metallo-dependent hydrolases"/>
    <property type="match status" value="1"/>
</dbReference>
<evidence type="ECO:0000256" key="4">
    <source>
        <dbReference type="PIRSR" id="PIRSR005902-1"/>
    </source>
</evidence>
<reference evidence="5" key="1">
    <citation type="journal article" date="2018" name="Int. J. Syst. Evol. Microbiol.">
        <title>Carboxylicivirga sediminis sp. nov., isolated from coastal sediment.</title>
        <authorList>
            <person name="Wang F.Q."/>
            <person name="Ren L.H."/>
            <person name="Zou R.J."/>
            <person name="Sun Y.Z."/>
            <person name="Liu X.J."/>
            <person name="Jiang F."/>
            <person name="Liu L.J."/>
        </authorList>
    </citation>
    <scope>NUCLEOTIDE SEQUENCE</scope>
    <source>
        <strain evidence="5">JR1</strain>
    </source>
</reference>
<sequence>MIDTHSHIYLSDFDDDREEVVERARAAGVEKILLPNVDIETIEAMHQLEARSEGYCLAMMGIHPTSIGADYKQLLKQARSFIDTRDYVAIGEIGIDLYWDKTYKVEQMDAFEQQIIWAKEKGLPIVIHCRDAFSEVFEVVEKQLDESLFGVFHSFSGYEVEAARILEYKNFMLGINGVVTFKNTKLREVLKGVPLSKVVLETDAPYLAPVPKRGKRNEPAYLERIVETIAGVYNVNVDEVKQQTTSNAKKLFAL</sequence>
<organism evidence="5 6">
    <name type="scientific">Carboxylicivirga sediminis</name>
    <dbReference type="NCBI Taxonomy" id="2006564"/>
    <lineage>
        <taxon>Bacteria</taxon>
        <taxon>Pseudomonadati</taxon>
        <taxon>Bacteroidota</taxon>
        <taxon>Bacteroidia</taxon>
        <taxon>Marinilabiliales</taxon>
        <taxon>Marinilabiliaceae</taxon>
        <taxon>Carboxylicivirga</taxon>
    </lineage>
</organism>
<keyword evidence="6" id="KW-1185">Reference proteome</keyword>
<feature type="binding site" evidence="4">
    <location>
        <position position="128"/>
    </location>
    <ligand>
        <name>a divalent metal cation</name>
        <dbReference type="ChEBI" id="CHEBI:60240"/>
        <label>2</label>
    </ligand>
</feature>
<dbReference type="PIRSF" id="PIRSF005902">
    <property type="entry name" value="DNase_TatD"/>
    <property type="match status" value="1"/>
</dbReference>
<feature type="binding site" evidence="4">
    <location>
        <position position="7"/>
    </location>
    <ligand>
        <name>a divalent metal cation</name>
        <dbReference type="ChEBI" id="CHEBI:60240"/>
        <label>1</label>
    </ligand>
</feature>
<dbReference type="RefSeq" id="WP_212188198.1">
    <property type="nucleotide sequence ID" value="NZ_JAGTAR010000002.1"/>
</dbReference>
<dbReference type="Gene3D" id="3.20.20.140">
    <property type="entry name" value="Metal-dependent hydrolases"/>
    <property type="match status" value="1"/>
</dbReference>